<feature type="domain" description="CoA-binding" evidence="2">
    <location>
        <begin position="1"/>
        <end position="65"/>
    </location>
</feature>
<dbReference type="GO" id="GO:0006099">
    <property type="term" value="P:tricarboxylic acid cycle"/>
    <property type="evidence" value="ECO:0007669"/>
    <property type="project" value="TreeGrafter"/>
</dbReference>
<evidence type="ECO:0000313" key="4">
    <source>
        <dbReference type="Proteomes" id="UP001431783"/>
    </source>
</evidence>
<gene>
    <name evidence="3" type="ORF">WA026_015903</name>
</gene>
<evidence type="ECO:0000259" key="2">
    <source>
        <dbReference type="Pfam" id="PF02629"/>
    </source>
</evidence>
<dbReference type="Proteomes" id="UP001431783">
    <property type="component" value="Unassembled WGS sequence"/>
</dbReference>
<name>A0AAW1U9G5_9CUCU</name>
<dbReference type="InterPro" id="IPR016102">
    <property type="entry name" value="Succinyl-CoA_synth-like"/>
</dbReference>
<dbReference type="EMBL" id="JARQZJ010000039">
    <property type="protein sequence ID" value="KAK9876872.1"/>
    <property type="molecule type" value="Genomic_DNA"/>
</dbReference>
<evidence type="ECO:0000313" key="3">
    <source>
        <dbReference type="EMBL" id="KAK9876872.1"/>
    </source>
</evidence>
<dbReference type="Gene3D" id="3.40.50.261">
    <property type="entry name" value="Succinyl-CoA synthetase domains"/>
    <property type="match status" value="1"/>
</dbReference>
<reference evidence="3 4" key="1">
    <citation type="submission" date="2023-03" db="EMBL/GenBank/DDBJ databases">
        <title>Genome insight into feeding habits of ladybird beetles.</title>
        <authorList>
            <person name="Li H.-S."/>
            <person name="Huang Y.-H."/>
            <person name="Pang H."/>
        </authorList>
    </citation>
    <scope>NUCLEOTIDE SEQUENCE [LARGE SCALE GENOMIC DNA]</scope>
    <source>
        <strain evidence="3">SYSU_2023b</strain>
        <tissue evidence="3">Whole body</tissue>
    </source>
</reference>
<proteinExistence type="predicted"/>
<sequence length="126" mass="13775">MIGAVSPVKSGKTHSDLPDFNSVKENRKVTGADVTVLYIPPPSAAAAIIEAMEAEMPLIVCITHGIPQQDMVKVKHRLLRQNKFRLIGPNCSRIVAPEQCKIIIMPGHIHQKRVVVSRSGTLTYVA</sequence>
<evidence type="ECO:0000256" key="1">
    <source>
        <dbReference type="SAM" id="MobiDB-lite"/>
    </source>
</evidence>
<accession>A0AAW1U9G5</accession>
<dbReference type="GO" id="GO:0004776">
    <property type="term" value="F:succinate-CoA ligase (GDP-forming) activity"/>
    <property type="evidence" value="ECO:0007669"/>
    <property type="project" value="TreeGrafter"/>
</dbReference>
<organism evidence="3 4">
    <name type="scientific">Henosepilachna vigintioctopunctata</name>
    <dbReference type="NCBI Taxonomy" id="420089"/>
    <lineage>
        <taxon>Eukaryota</taxon>
        <taxon>Metazoa</taxon>
        <taxon>Ecdysozoa</taxon>
        <taxon>Arthropoda</taxon>
        <taxon>Hexapoda</taxon>
        <taxon>Insecta</taxon>
        <taxon>Pterygota</taxon>
        <taxon>Neoptera</taxon>
        <taxon>Endopterygota</taxon>
        <taxon>Coleoptera</taxon>
        <taxon>Polyphaga</taxon>
        <taxon>Cucujiformia</taxon>
        <taxon>Coccinelloidea</taxon>
        <taxon>Coccinellidae</taxon>
        <taxon>Epilachninae</taxon>
        <taxon>Epilachnini</taxon>
        <taxon>Henosepilachna</taxon>
    </lineage>
</organism>
<dbReference type="GO" id="GO:0009361">
    <property type="term" value="C:succinate-CoA ligase complex (ADP-forming)"/>
    <property type="evidence" value="ECO:0007669"/>
    <property type="project" value="TreeGrafter"/>
</dbReference>
<keyword evidence="4" id="KW-1185">Reference proteome</keyword>
<dbReference type="InterPro" id="IPR036291">
    <property type="entry name" value="NAD(P)-bd_dom_sf"/>
</dbReference>
<dbReference type="PANTHER" id="PTHR11117:SF2">
    <property type="entry name" value="SUCCINATE--COA LIGASE [ADP_GDP-FORMING] SUBUNIT ALPHA, MITOCHONDRIAL"/>
    <property type="match status" value="1"/>
</dbReference>
<feature type="region of interest" description="Disordered" evidence="1">
    <location>
        <begin position="1"/>
        <end position="20"/>
    </location>
</feature>
<dbReference type="AlphaFoldDB" id="A0AAW1U9G5"/>
<dbReference type="PANTHER" id="PTHR11117">
    <property type="entry name" value="SUCCINYL-COA LIGASE SUBUNIT ALPHA"/>
    <property type="match status" value="1"/>
</dbReference>
<dbReference type="Gene3D" id="3.40.50.720">
    <property type="entry name" value="NAD(P)-binding Rossmann-like Domain"/>
    <property type="match status" value="1"/>
</dbReference>
<dbReference type="Pfam" id="PF02629">
    <property type="entry name" value="CoA_binding"/>
    <property type="match status" value="1"/>
</dbReference>
<dbReference type="GO" id="GO:0004775">
    <property type="term" value="F:succinate-CoA ligase (ADP-forming) activity"/>
    <property type="evidence" value="ECO:0007669"/>
    <property type="project" value="TreeGrafter"/>
</dbReference>
<dbReference type="InterPro" id="IPR003781">
    <property type="entry name" value="CoA-bd"/>
</dbReference>
<dbReference type="SUPFAM" id="SSF51735">
    <property type="entry name" value="NAD(P)-binding Rossmann-fold domains"/>
    <property type="match status" value="1"/>
</dbReference>
<dbReference type="GO" id="GO:0005739">
    <property type="term" value="C:mitochondrion"/>
    <property type="evidence" value="ECO:0007669"/>
    <property type="project" value="TreeGrafter"/>
</dbReference>
<protein>
    <recommendedName>
        <fullName evidence="2">CoA-binding domain-containing protein</fullName>
    </recommendedName>
</protein>
<comment type="caution">
    <text evidence="3">The sequence shown here is derived from an EMBL/GenBank/DDBJ whole genome shotgun (WGS) entry which is preliminary data.</text>
</comment>